<keyword evidence="2" id="KW-1185">Reference proteome</keyword>
<evidence type="ECO:0000313" key="1">
    <source>
        <dbReference type="EMBL" id="NCD68338.1"/>
    </source>
</evidence>
<sequence>MPGQFYGGTSGIKIPMPKRDFPKEHAEKSRLAYYAHHLNSLEVNNSFYQLPMAKTVSKWAADVPLDFRFTFKLWKEITHQKNLIFKAEDVIRFLHVINISAEKRGCLLVQFPPSVQIGALGQLEELLQLLSTSDWTVAVEFRHNSWYNDKVYELLNSFQVAMVIQDMPKAPSPLEVTSDELIYLRFHGPEGNYKGSYSEDLLYEYATYIQDWLQENKNVYCYFNNTAGDALNNLNLLKSYLKI</sequence>
<dbReference type="Gene3D" id="3.20.20.410">
    <property type="entry name" value="Protein of unknown function UPF0759"/>
    <property type="match status" value="1"/>
</dbReference>
<name>A0A965ZDN5_9SPHI</name>
<proteinExistence type="predicted"/>
<protein>
    <submittedName>
        <fullName evidence="1">DUF72 domain-containing protein</fullName>
    </submittedName>
</protein>
<reference evidence="1" key="1">
    <citation type="submission" date="2020-01" db="EMBL/GenBank/DDBJ databases">
        <authorList>
            <person name="Seo Y.L."/>
        </authorList>
    </citation>
    <scope>NUCLEOTIDE SEQUENCE</scope>
    <source>
        <strain evidence="1">R11</strain>
    </source>
</reference>
<comment type="caution">
    <text evidence="1">The sequence shown here is derived from an EMBL/GenBank/DDBJ whole genome shotgun (WGS) entry which is preliminary data.</text>
</comment>
<reference evidence="1" key="2">
    <citation type="submission" date="2020-10" db="EMBL/GenBank/DDBJ databases">
        <title>Mucilaginibacter sp. nov., isolated from soil.</title>
        <authorList>
            <person name="Jeon C.O."/>
        </authorList>
    </citation>
    <scope>NUCLEOTIDE SEQUENCE</scope>
    <source>
        <strain evidence="1">R11</strain>
    </source>
</reference>
<dbReference type="InterPro" id="IPR036520">
    <property type="entry name" value="UPF0759_sf"/>
</dbReference>
<dbReference type="SUPFAM" id="SSF117396">
    <property type="entry name" value="TM1631-like"/>
    <property type="match status" value="1"/>
</dbReference>
<organism evidence="1 2">
    <name type="scientific">Mucilaginibacter agri</name>
    <dbReference type="NCBI Taxonomy" id="2695265"/>
    <lineage>
        <taxon>Bacteria</taxon>
        <taxon>Pseudomonadati</taxon>
        <taxon>Bacteroidota</taxon>
        <taxon>Sphingobacteriia</taxon>
        <taxon>Sphingobacteriales</taxon>
        <taxon>Sphingobacteriaceae</taxon>
        <taxon>Mucilaginibacter</taxon>
    </lineage>
</organism>
<dbReference type="Pfam" id="PF01904">
    <property type="entry name" value="DUF72"/>
    <property type="match status" value="1"/>
</dbReference>
<dbReference type="PANTHER" id="PTHR30348:SF14">
    <property type="entry name" value="BLR8050 PROTEIN"/>
    <property type="match status" value="1"/>
</dbReference>
<dbReference type="EMBL" id="WWEO01000037">
    <property type="protein sequence ID" value="NCD68338.1"/>
    <property type="molecule type" value="Genomic_DNA"/>
</dbReference>
<dbReference type="Proteomes" id="UP000638732">
    <property type="component" value="Unassembled WGS sequence"/>
</dbReference>
<accession>A0A965ZDN5</accession>
<dbReference type="RefSeq" id="WP_166584364.1">
    <property type="nucleotide sequence ID" value="NZ_WWEO01000037.1"/>
</dbReference>
<gene>
    <name evidence="1" type="ORF">GSY63_03085</name>
</gene>
<dbReference type="PANTHER" id="PTHR30348">
    <property type="entry name" value="UNCHARACTERIZED PROTEIN YECE"/>
    <property type="match status" value="1"/>
</dbReference>
<dbReference type="InterPro" id="IPR002763">
    <property type="entry name" value="DUF72"/>
</dbReference>
<dbReference type="AlphaFoldDB" id="A0A965ZDN5"/>
<evidence type="ECO:0000313" key="2">
    <source>
        <dbReference type="Proteomes" id="UP000638732"/>
    </source>
</evidence>